<accession>A0AAV0WNC1</accession>
<name>A0AAV0WNC1_9HEMI</name>
<keyword evidence="3" id="KW-1185">Reference proteome</keyword>
<proteinExistence type="predicted"/>
<evidence type="ECO:0000313" key="2">
    <source>
        <dbReference type="EMBL" id="CAI6357308.1"/>
    </source>
</evidence>
<protein>
    <recommendedName>
        <fullName evidence="1">Reverse transcriptase domain-containing protein</fullName>
    </recommendedName>
</protein>
<feature type="domain" description="Reverse transcriptase" evidence="1">
    <location>
        <begin position="1"/>
        <end position="84"/>
    </location>
</feature>
<dbReference type="EMBL" id="CARXXK010000002">
    <property type="protein sequence ID" value="CAI6357308.1"/>
    <property type="molecule type" value="Genomic_DNA"/>
</dbReference>
<evidence type="ECO:0000259" key="1">
    <source>
        <dbReference type="PROSITE" id="PS50878"/>
    </source>
</evidence>
<evidence type="ECO:0000313" key="3">
    <source>
        <dbReference type="Proteomes" id="UP001160148"/>
    </source>
</evidence>
<dbReference type="Proteomes" id="UP001160148">
    <property type="component" value="Unassembled WGS sequence"/>
</dbReference>
<dbReference type="InterPro" id="IPR000477">
    <property type="entry name" value="RT_dom"/>
</dbReference>
<dbReference type="PROSITE" id="PS50878">
    <property type="entry name" value="RT_POL"/>
    <property type="match status" value="1"/>
</dbReference>
<dbReference type="AlphaFoldDB" id="A0AAV0WNC1"/>
<sequence length="555" mass="61602">MAIDPVVALLQGEAVGHRVLAFADDLCLIADSPDELQVSIDLAHRSLEMLGLRLNAAKCSSLHLSGRQPVSVRDTQFLLRGLPLRPLAEGEAATFLGAQDGFNIVPPLSTLAEVIDIGLRIARSMLAPWQRIDALKTFFYPSTVHLQRLGTFSKTHWARVDKILRPEIKKTLYLPQEASGEFLYGSTRRGCCGIRILAEDSDIAAVDSAFKLVTSPDARVAEDAAEHVEEVTKRRISKDPSIQEVGSYLSGVDEGVFREARGTGVMSVWSRARNPSKRLGVKFVKLEGAPSITHEGTVMRGKQRRAVMRTVRDTLRLKRSDALIAKPDQGRAVECVAAHSASSHFLKDGDFTRFADWRFVHRARLNLVALNGSSSWRAGDRRCRRCGYINESLAHVVDHCMRYSALYMARHNAIVARIRKAASTKFEVLSENQVLGHQGLRPDLVLKKGPNIYIVDVTVPFDNRLAAFEVAAEEKRTKYEELRSWLAAEHGCEATVVPFIVGALGSWDPANDSFMRTLCSRSYATLMRKLCVSDTISASRDVYIEHLSGVRQERG</sequence>
<gene>
    <name evidence="2" type="ORF">MEUPH1_LOCUS12946</name>
</gene>
<comment type="caution">
    <text evidence="2">The sequence shown here is derived from an EMBL/GenBank/DDBJ whole genome shotgun (WGS) entry which is preliminary data.</text>
</comment>
<organism evidence="2 3">
    <name type="scientific">Macrosiphum euphorbiae</name>
    <name type="common">potato aphid</name>
    <dbReference type="NCBI Taxonomy" id="13131"/>
    <lineage>
        <taxon>Eukaryota</taxon>
        <taxon>Metazoa</taxon>
        <taxon>Ecdysozoa</taxon>
        <taxon>Arthropoda</taxon>
        <taxon>Hexapoda</taxon>
        <taxon>Insecta</taxon>
        <taxon>Pterygota</taxon>
        <taxon>Neoptera</taxon>
        <taxon>Paraneoptera</taxon>
        <taxon>Hemiptera</taxon>
        <taxon>Sternorrhyncha</taxon>
        <taxon>Aphidomorpha</taxon>
        <taxon>Aphidoidea</taxon>
        <taxon>Aphididae</taxon>
        <taxon>Macrosiphini</taxon>
        <taxon>Macrosiphum</taxon>
    </lineage>
</organism>
<reference evidence="2 3" key="1">
    <citation type="submission" date="2023-01" db="EMBL/GenBank/DDBJ databases">
        <authorList>
            <person name="Whitehead M."/>
        </authorList>
    </citation>
    <scope>NUCLEOTIDE SEQUENCE [LARGE SCALE GENOMIC DNA]</scope>
</reference>